<keyword evidence="3" id="KW-1185">Reference proteome</keyword>
<gene>
    <name evidence="2" type="ORF">HYH03_009707</name>
</gene>
<evidence type="ECO:0000313" key="3">
    <source>
        <dbReference type="Proteomes" id="UP000612055"/>
    </source>
</evidence>
<feature type="region of interest" description="Disordered" evidence="1">
    <location>
        <begin position="555"/>
        <end position="582"/>
    </location>
</feature>
<proteinExistence type="predicted"/>
<organism evidence="2 3">
    <name type="scientific">Edaphochlamys debaryana</name>
    <dbReference type="NCBI Taxonomy" id="47281"/>
    <lineage>
        <taxon>Eukaryota</taxon>
        <taxon>Viridiplantae</taxon>
        <taxon>Chlorophyta</taxon>
        <taxon>core chlorophytes</taxon>
        <taxon>Chlorophyceae</taxon>
        <taxon>CS clade</taxon>
        <taxon>Chlamydomonadales</taxon>
        <taxon>Chlamydomonadales incertae sedis</taxon>
        <taxon>Edaphochlamys</taxon>
    </lineage>
</organism>
<evidence type="ECO:0000256" key="1">
    <source>
        <dbReference type="SAM" id="MobiDB-lite"/>
    </source>
</evidence>
<dbReference type="EMBL" id="JAEHOE010000048">
    <property type="protein sequence ID" value="KAG2491976.1"/>
    <property type="molecule type" value="Genomic_DNA"/>
</dbReference>
<dbReference type="Proteomes" id="UP000612055">
    <property type="component" value="Unassembled WGS sequence"/>
</dbReference>
<feature type="region of interest" description="Disordered" evidence="1">
    <location>
        <begin position="136"/>
        <end position="156"/>
    </location>
</feature>
<sequence length="1865" mass="194716">MVETIQRYSNQLLPAWAHRGAATAPPAPAGAVGGEGQAGFAAPKHWTTESERHATRIPAPKALPAAPEAASGPPLTPAQRRLLVAAGAGIPARLLTSRPSQQAQALAQQPMRGAWRAGATYRPTLRAAATAALTAAASAPTSIQTPTDVVLPLPEDRGGKWQPLEETWTRLNRAMVGLQTVDAGQCKIQGGNTDTSDAQRQAHEIEKLYDSICAQIEQFDAGEEAERLAEVLRAQSVVSPGARGPPLSVFLGQLQLAAASAATSAEAASREQLRRVVLLLACQSSAYTSLRLSPVRILMGAPPSRAAALRAATVLAQALLVHYGGPTLTYPELRLFIFLIQYMHAIVAGALSSTHGGSRAVCTGSAALLTSVPALALFARDVVAAIAASAPVTALQLPLYPVLRFADQLAELYLTAAVEVRRAEVQDPCKHQLAWPPTRVAEEVERAFLSLLSDHTADTLVDAEAGTAADEEVVRRVALLLNRLRPGVASGGGSSGADDGLDSGEQGTALEWLQLDQARIHAAYRRVERLLVSGTRTGDSGRSWPSAALGRIAHTLGGSGSGSSSRGVNEAEEAPLRLESSQLASPSTRAALSRALVAAHLDQGRTRVTAVGNEALVLLGLANGMLDLVGHIVRREVLGPAGPSDELPDLDIGKLPVHANVLNSPRLMREVVGEALELIDTRGAVEVQPSPTSDATAVAAALAVAQQVLADLRSTGREALLMPGPPEATPVVEAAFKCIASAISAETSKRADDGANSSTASDRGHGSSGKGGALQRTRRLRPGWQLLWRVGMSAAVARMLGDGIPTADDEDGFLSRHALAALGDAKMLSVRDLDQLAAQLPGISAADACAVHEREVNRRLRSGLAAELDVRQVDRAALVLLVVEVDRDDPTRHKSLKRHTTGAGRVEEGEGAPGVASGPPLTPAQRRLLVAAGAGIPARLLSSRPSQQAQALAQQPLQGAWRAGATYRPALRAAATAALTAAASVPTSLPCPAVVGPPVSGDPGVKWQRLQVTWTRLHGDMVGLHHGVTDQRKMRGGSKDASDGQRQVHEIEKVYGSIGAQVQQFDAGEEAERLAEVLRVHALVSPGATGSPPSVFLGQSPLAAASAATSAEAASREQLRRVVLLLACNVGTYTGLWLGTGRMLLRPPPARAKALDAAIFLAQALLAHYGGPTLTYPELRLFIFLLHEMHVTAVATLAVTHGGYRAVSTGSARLLTSVPALALLARAAAVAIAASTPVKALQLPLSLLVRFASRLTTAYFTAVIDLRMQEAHDPTKLHGDWPPERLAEEAERTFRARLSTEAEEDMGGMPADAEAGPAADDDVVRGLALLLHRTLRRPNVASSSSSGGGDHGSHDDGEDGGGDKLTVAAEWLELDLARATAGEARSWTLFQDLSAWLPAAVGRIARTVGGIAHTLGGSGSGSSSGGVNEAEEAPLRLESSQLASPSTRAALSRALVAAHLDQGRTRVTAVGPEALVLLGLASSVLDLVGCRVRRDILGPAGPSGAPPGMEALPGPSCGDVGYGVGLLVHPAPPPGRAGASEVQPGLGPTARHEWDVELVPLSEELPDLDIKQHPVHGNVLYSPRQMGEAVQAVLDLIRAEGGVSVHPTPASDPAAVAAAVAVVQQALVELRSTGREALLLPALLQPTGVEKTALDRIVSAMVADPSERGDAGAGKCAASRSDDVDNALRRGPCLLPGWQLLWRVSVSAALARMLGDGTPTADDEDGFLYQHATAALGEVSRFAEQTLEFLASQYPGISAAEVCAVHGREVNHRLRSGLAAELDVRQIHRAGLVLVLFEVDRGDPSRYKSAERHTAGAGFLEEGEGEGSRRRRTAGVEPPKAALNHHAQRPLTGELQGAALLFEVD</sequence>
<name>A0A835Y0S1_9CHLO</name>
<feature type="region of interest" description="Disordered" evidence="1">
    <location>
        <begin position="21"/>
        <end position="40"/>
    </location>
</feature>
<comment type="caution">
    <text evidence="2">The sequence shown here is derived from an EMBL/GenBank/DDBJ whole genome shotgun (WGS) entry which is preliminary data.</text>
</comment>
<feature type="region of interest" description="Disordered" evidence="1">
    <location>
        <begin position="1338"/>
        <end position="1363"/>
    </location>
</feature>
<accession>A0A835Y0S1</accession>
<protein>
    <submittedName>
        <fullName evidence="2">Uncharacterized protein</fullName>
    </submittedName>
</protein>
<feature type="region of interest" description="Disordered" evidence="1">
    <location>
        <begin position="747"/>
        <end position="775"/>
    </location>
</feature>
<reference evidence="2" key="1">
    <citation type="journal article" date="2020" name="bioRxiv">
        <title>Comparative genomics of Chlamydomonas.</title>
        <authorList>
            <person name="Craig R.J."/>
            <person name="Hasan A.R."/>
            <person name="Ness R.W."/>
            <person name="Keightley P.D."/>
        </authorList>
    </citation>
    <scope>NUCLEOTIDE SEQUENCE</scope>
    <source>
        <strain evidence="2">CCAP 11/70</strain>
    </source>
</reference>
<evidence type="ECO:0000313" key="2">
    <source>
        <dbReference type="EMBL" id="KAG2491976.1"/>
    </source>
</evidence>
<feature type="region of interest" description="Disordered" evidence="1">
    <location>
        <begin position="1806"/>
        <end position="1849"/>
    </location>
</feature>
<feature type="region of interest" description="Disordered" evidence="1">
    <location>
        <begin position="892"/>
        <end position="919"/>
    </location>
</feature>